<feature type="domain" description="Large ribosomal subunit protein uL30 N-terminal eukaryotes" evidence="2">
    <location>
        <begin position="17"/>
        <end position="88"/>
    </location>
</feature>
<dbReference type="InterPro" id="IPR012988">
    <property type="entry name" value="Ribosomal_uL30_N_euk"/>
</dbReference>
<feature type="compositionally biased region" description="Basic and acidic residues" evidence="1">
    <location>
        <begin position="122"/>
        <end position="131"/>
    </location>
</feature>
<dbReference type="GO" id="GO:0000463">
    <property type="term" value="P:maturation of LSU-rRNA from tricistronic rRNA transcript (SSU-rRNA, 5.8S rRNA, LSU-rRNA)"/>
    <property type="evidence" value="ECO:0007669"/>
    <property type="project" value="TreeGrafter"/>
</dbReference>
<dbReference type="PANTHER" id="PTHR11524">
    <property type="entry name" value="60S RIBOSOMAL PROTEIN L7"/>
    <property type="match status" value="1"/>
</dbReference>
<keyword evidence="4" id="KW-1185">Reference proteome</keyword>
<dbReference type="AlphaFoldDB" id="B4G7L4"/>
<dbReference type="STRING" id="7234.B4G7L4"/>
<dbReference type="EMBL" id="CH479180">
    <property type="protein sequence ID" value="EDW28414.1"/>
    <property type="molecule type" value="Genomic_DNA"/>
</dbReference>
<dbReference type="OrthoDB" id="28644at2759"/>
<dbReference type="Proteomes" id="UP000008744">
    <property type="component" value="Unassembled WGS sequence"/>
</dbReference>
<dbReference type="GO" id="GO:0035073">
    <property type="term" value="P:pupariation"/>
    <property type="evidence" value="ECO:0007669"/>
    <property type="project" value="EnsemblMetazoa"/>
</dbReference>
<dbReference type="HOGENOM" id="CLU_1679777_0_0_1"/>
<dbReference type="GO" id="GO:0003723">
    <property type="term" value="F:RNA binding"/>
    <property type="evidence" value="ECO:0007669"/>
    <property type="project" value="TreeGrafter"/>
</dbReference>
<evidence type="ECO:0000259" key="2">
    <source>
        <dbReference type="Pfam" id="PF08079"/>
    </source>
</evidence>
<dbReference type="Pfam" id="PF08079">
    <property type="entry name" value="Ribosomal_L30_N"/>
    <property type="match status" value="1"/>
</dbReference>
<accession>B4G7L4</accession>
<evidence type="ECO:0000256" key="1">
    <source>
        <dbReference type="SAM" id="MobiDB-lite"/>
    </source>
</evidence>
<dbReference type="GO" id="GO:0003735">
    <property type="term" value="F:structural constituent of ribosome"/>
    <property type="evidence" value="ECO:0007669"/>
    <property type="project" value="EnsemblMetazoa"/>
</dbReference>
<organism evidence="4">
    <name type="scientific">Drosophila persimilis</name>
    <name type="common">Fruit fly</name>
    <dbReference type="NCBI Taxonomy" id="7234"/>
    <lineage>
        <taxon>Eukaryota</taxon>
        <taxon>Metazoa</taxon>
        <taxon>Ecdysozoa</taxon>
        <taxon>Arthropoda</taxon>
        <taxon>Hexapoda</taxon>
        <taxon>Insecta</taxon>
        <taxon>Pterygota</taxon>
        <taxon>Neoptera</taxon>
        <taxon>Endopterygota</taxon>
        <taxon>Diptera</taxon>
        <taxon>Brachycera</taxon>
        <taxon>Muscomorpha</taxon>
        <taxon>Ephydroidea</taxon>
        <taxon>Drosophilidae</taxon>
        <taxon>Drosophila</taxon>
        <taxon>Sophophora</taxon>
    </lineage>
</organism>
<dbReference type="eggNOG" id="KOG3184">
    <property type="taxonomic scope" value="Eukaryota"/>
</dbReference>
<name>B4G7L4_DROPE</name>
<dbReference type="PANTHER" id="PTHR11524:SF16">
    <property type="entry name" value="LARGE RIBOSOMAL SUBUNIT PROTEIN UL30"/>
    <property type="match status" value="1"/>
</dbReference>
<dbReference type="PhylomeDB" id="B4G7L4"/>
<reference evidence="3 4" key="1">
    <citation type="journal article" date="2007" name="Nature">
        <title>Evolution of genes and genomes on the Drosophila phylogeny.</title>
        <authorList>
            <consortium name="Drosophila 12 Genomes Consortium"/>
            <person name="Clark A.G."/>
            <person name="Eisen M.B."/>
            <person name="Smith D.R."/>
            <person name="Bergman C.M."/>
            <person name="Oliver B."/>
            <person name="Markow T.A."/>
            <person name="Kaufman T.C."/>
            <person name="Kellis M."/>
            <person name="Gelbart W."/>
            <person name="Iyer V.N."/>
            <person name="Pollard D.A."/>
            <person name="Sackton T.B."/>
            <person name="Larracuente A.M."/>
            <person name="Singh N.D."/>
            <person name="Abad J.P."/>
            <person name="Abt D.N."/>
            <person name="Adryan B."/>
            <person name="Aguade M."/>
            <person name="Akashi H."/>
            <person name="Anderson W.W."/>
            <person name="Aquadro C.F."/>
            <person name="Ardell D.H."/>
            <person name="Arguello R."/>
            <person name="Artieri C.G."/>
            <person name="Barbash D.A."/>
            <person name="Barker D."/>
            <person name="Barsanti P."/>
            <person name="Batterham P."/>
            <person name="Batzoglou S."/>
            <person name="Begun D."/>
            <person name="Bhutkar A."/>
            <person name="Blanco E."/>
            <person name="Bosak S.A."/>
            <person name="Bradley R.K."/>
            <person name="Brand A.D."/>
            <person name="Brent M.R."/>
            <person name="Brooks A.N."/>
            <person name="Brown R.H."/>
            <person name="Butlin R.K."/>
            <person name="Caggese C."/>
            <person name="Calvi B.R."/>
            <person name="Bernardo de Carvalho A."/>
            <person name="Caspi A."/>
            <person name="Castrezana S."/>
            <person name="Celniker S.E."/>
            <person name="Chang J.L."/>
            <person name="Chapple C."/>
            <person name="Chatterji S."/>
            <person name="Chinwalla A."/>
            <person name="Civetta A."/>
            <person name="Clifton S.W."/>
            <person name="Comeron J.M."/>
            <person name="Costello J.C."/>
            <person name="Coyne J.A."/>
            <person name="Daub J."/>
            <person name="David R.G."/>
            <person name="Delcher A.L."/>
            <person name="Delehaunty K."/>
            <person name="Do C.B."/>
            <person name="Ebling H."/>
            <person name="Edwards K."/>
            <person name="Eickbush T."/>
            <person name="Evans J.D."/>
            <person name="Filipski A."/>
            <person name="Findeiss S."/>
            <person name="Freyhult E."/>
            <person name="Fulton L."/>
            <person name="Fulton R."/>
            <person name="Garcia A.C."/>
            <person name="Gardiner A."/>
            <person name="Garfield D.A."/>
            <person name="Garvin B.E."/>
            <person name="Gibson G."/>
            <person name="Gilbert D."/>
            <person name="Gnerre S."/>
            <person name="Godfrey J."/>
            <person name="Good R."/>
            <person name="Gotea V."/>
            <person name="Gravely B."/>
            <person name="Greenberg A.J."/>
            <person name="Griffiths-Jones S."/>
            <person name="Gross S."/>
            <person name="Guigo R."/>
            <person name="Gustafson E.A."/>
            <person name="Haerty W."/>
            <person name="Hahn M.W."/>
            <person name="Halligan D.L."/>
            <person name="Halpern A.L."/>
            <person name="Halter G.M."/>
            <person name="Han M.V."/>
            <person name="Heger A."/>
            <person name="Hillier L."/>
            <person name="Hinrichs A.S."/>
            <person name="Holmes I."/>
            <person name="Hoskins R.A."/>
            <person name="Hubisz M.J."/>
            <person name="Hultmark D."/>
            <person name="Huntley M.A."/>
            <person name="Jaffe D.B."/>
            <person name="Jagadeeshan S."/>
            <person name="Jeck W.R."/>
            <person name="Johnson J."/>
            <person name="Jones C.D."/>
            <person name="Jordan W.C."/>
            <person name="Karpen G.H."/>
            <person name="Kataoka E."/>
            <person name="Keightley P.D."/>
            <person name="Kheradpour P."/>
            <person name="Kirkness E.F."/>
            <person name="Koerich L.B."/>
            <person name="Kristiansen K."/>
            <person name="Kudrna D."/>
            <person name="Kulathinal R.J."/>
            <person name="Kumar S."/>
            <person name="Kwok R."/>
            <person name="Lander E."/>
            <person name="Langley C.H."/>
            <person name="Lapoint R."/>
            <person name="Lazzaro B.P."/>
            <person name="Lee S.J."/>
            <person name="Levesque L."/>
            <person name="Li R."/>
            <person name="Lin C.F."/>
            <person name="Lin M.F."/>
            <person name="Lindblad-Toh K."/>
            <person name="Llopart A."/>
            <person name="Long M."/>
            <person name="Low L."/>
            <person name="Lozovsky E."/>
            <person name="Lu J."/>
            <person name="Luo M."/>
            <person name="Machado C.A."/>
            <person name="Makalowski W."/>
            <person name="Marzo M."/>
            <person name="Matsuda M."/>
            <person name="Matzkin L."/>
            <person name="McAllister B."/>
            <person name="McBride C.S."/>
            <person name="McKernan B."/>
            <person name="McKernan K."/>
            <person name="Mendez-Lago M."/>
            <person name="Minx P."/>
            <person name="Mollenhauer M.U."/>
            <person name="Montooth K."/>
            <person name="Mount S.M."/>
            <person name="Mu X."/>
            <person name="Myers E."/>
            <person name="Negre B."/>
            <person name="Newfeld S."/>
            <person name="Nielsen R."/>
            <person name="Noor M.A."/>
            <person name="O'Grady P."/>
            <person name="Pachter L."/>
            <person name="Papaceit M."/>
            <person name="Parisi M.J."/>
            <person name="Parisi M."/>
            <person name="Parts L."/>
            <person name="Pedersen J.S."/>
            <person name="Pesole G."/>
            <person name="Phillippy A.M."/>
            <person name="Ponting C.P."/>
            <person name="Pop M."/>
            <person name="Porcelli D."/>
            <person name="Powell J.R."/>
            <person name="Prohaska S."/>
            <person name="Pruitt K."/>
            <person name="Puig M."/>
            <person name="Quesneville H."/>
            <person name="Ram K.R."/>
            <person name="Rand D."/>
            <person name="Rasmussen M.D."/>
            <person name="Reed L.K."/>
            <person name="Reenan R."/>
            <person name="Reily A."/>
            <person name="Remington K.A."/>
            <person name="Rieger T.T."/>
            <person name="Ritchie M.G."/>
            <person name="Robin C."/>
            <person name="Rogers Y.H."/>
            <person name="Rohde C."/>
            <person name="Rozas J."/>
            <person name="Rubenfield M.J."/>
            <person name="Ruiz A."/>
            <person name="Russo S."/>
            <person name="Salzberg S.L."/>
            <person name="Sanchez-Gracia A."/>
            <person name="Saranga D.J."/>
            <person name="Sato H."/>
            <person name="Schaeffer S.W."/>
            <person name="Schatz M.C."/>
            <person name="Schlenke T."/>
            <person name="Schwartz R."/>
            <person name="Segarra C."/>
            <person name="Singh R.S."/>
            <person name="Sirot L."/>
            <person name="Sirota M."/>
            <person name="Sisneros N.B."/>
            <person name="Smith C.D."/>
            <person name="Smith T.F."/>
            <person name="Spieth J."/>
            <person name="Stage D.E."/>
            <person name="Stark A."/>
            <person name="Stephan W."/>
            <person name="Strausberg R.L."/>
            <person name="Strempel S."/>
            <person name="Sturgill D."/>
            <person name="Sutton G."/>
            <person name="Sutton G.G."/>
            <person name="Tao W."/>
            <person name="Teichmann S."/>
            <person name="Tobari Y.N."/>
            <person name="Tomimura Y."/>
            <person name="Tsolas J.M."/>
            <person name="Valente V.L."/>
            <person name="Venter E."/>
            <person name="Venter J.C."/>
            <person name="Vicario S."/>
            <person name="Vieira F.G."/>
            <person name="Vilella A.J."/>
            <person name="Villasante A."/>
            <person name="Walenz B."/>
            <person name="Wang J."/>
            <person name="Wasserman M."/>
            <person name="Watts T."/>
            <person name="Wilson D."/>
            <person name="Wilson R.K."/>
            <person name="Wing R.A."/>
            <person name="Wolfner M.F."/>
            <person name="Wong A."/>
            <person name="Wong G.K."/>
            <person name="Wu C.I."/>
            <person name="Wu G."/>
            <person name="Yamamoto D."/>
            <person name="Yang H.P."/>
            <person name="Yang S.P."/>
            <person name="Yorke J.A."/>
            <person name="Yoshida K."/>
            <person name="Zdobnov E."/>
            <person name="Zhang P."/>
            <person name="Zhang Y."/>
            <person name="Zimin A.V."/>
            <person name="Baldwin J."/>
            <person name="Abdouelleil A."/>
            <person name="Abdulkadir J."/>
            <person name="Abebe A."/>
            <person name="Abera B."/>
            <person name="Abreu J."/>
            <person name="Acer S.C."/>
            <person name="Aftuck L."/>
            <person name="Alexander A."/>
            <person name="An P."/>
            <person name="Anderson E."/>
            <person name="Anderson S."/>
            <person name="Arachi H."/>
            <person name="Azer M."/>
            <person name="Bachantsang P."/>
            <person name="Barry A."/>
            <person name="Bayul T."/>
            <person name="Berlin A."/>
            <person name="Bessette D."/>
            <person name="Bloom T."/>
            <person name="Blye J."/>
            <person name="Boguslavskiy L."/>
            <person name="Bonnet C."/>
            <person name="Boukhgalter B."/>
            <person name="Bourzgui I."/>
            <person name="Brown A."/>
            <person name="Cahill P."/>
            <person name="Channer S."/>
            <person name="Cheshatsang Y."/>
            <person name="Chuda L."/>
            <person name="Citroen M."/>
            <person name="Collymore A."/>
            <person name="Cooke P."/>
            <person name="Costello M."/>
            <person name="D'Aco K."/>
            <person name="Daza R."/>
            <person name="De Haan G."/>
            <person name="DeGray S."/>
            <person name="DeMaso C."/>
            <person name="Dhargay N."/>
            <person name="Dooley K."/>
            <person name="Dooley E."/>
            <person name="Doricent M."/>
            <person name="Dorje P."/>
            <person name="Dorjee K."/>
            <person name="Dupes A."/>
            <person name="Elong R."/>
            <person name="Falk J."/>
            <person name="Farina A."/>
            <person name="Faro S."/>
            <person name="Ferguson D."/>
            <person name="Fisher S."/>
            <person name="Foley C.D."/>
            <person name="Franke A."/>
            <person name="Friedrich D."/>
            <person name="Gadbois L."/>
            <person name="Gearin G."/>
            <person name="Gearin C.R."/>
            <person name="Giannoukos G."/>
            <person name="Goode T."/>
            <person name="Graham J."/>
            <person name="Grandbois E."/>
            <person name="Grewal S."/>
            <person name="Gyaltsen K."/>
            <person name="Hafez N."/>
            <person name="Hagos B."/>
            <person name="Hall J."/>
            <person name="Henson C."/>
            <person name="Hollinger A."/>
            <person name="Honan T."/>
            <person name="Huard M.D."/>
            <person name="Hughes L."/>
            <person name="Hurhula B."/>
            <person name="Husby M.E."/>
            <person name="Kamat A."/>
            <person name="Kanga B."/>
            <person name="Kashin S."/>
            <person name="Khazanovich D."/>
            <person name="Kisner P."/>
            <person name="Lance K."/>
            <person name="Lara M."/>
            <person name="Lee W."/>
            <person name="Lennon N."/>
            <person name="Letendre F."/>
            <person name="LeVine R."/>
            <person name="Lipovsky A."/>
            <person name="Liu X."/>
            <person name="Liu J."/>
            <person name="Liu S."/>
            <person name="Lokyitsang T."/>
            <person name="Lokyitsang Y."/>
            <person name="Lubonja R."/>
            <person name="Lui A."/>
            <person name="MacDonald P."/>
            <person name="Magnisalis V."/>
            <person name="Maru K."/>
            <person name="Matthews C."/>
            <person name="McCusker W."/>
            <person name="McDonough S."/>
            <person name="Mehta T."/>
            <person name="Meldrim J."/>
            <person name="Meneus L."/>
            <person name="Mihai O."/>
            <person name="Mihalev A."/>
            <person name="Mihova T."/>
            <person name="Mittelman R."/>
            <person name="Mlenga V."/>
            <person name="Montmayeur A."/>
            <person name="Mulrain L."/>
            <person name="Navidi A."/>
            <person name="Naylor J."/>
            <person name="Negash T."/>
            <person name="Nguyen T."/>
            <person name="Nguyen N."/>
            <person name="Nicol R."/>
            <person name="Norbu C."/>
            <person name="Norbu N."/>
            <person name="Novod N."/>
            <person name="O'Neill B."/>
            <person name="Osman S."/>
            <person name="Markiewicz E."/>
            <person name="Oyono O.L."/>
            <person name="Patti C."/>
            <person name="Phunkhang P."/>
            <person name="Pierre F."/>
            <person name="Priest M."/>
            <person name="Raghuraman S."/>
            <person name="Rege F."/>
            <person name="Reyes R."/>
            <person name="Rise C."/>
            <person name="Rogov P."/>
            <person name="Ross K."/>
            <person name="Ryan E."/>
            <person name="Settipalli S."/>
            <person name="Shea T."/>
            <person name="Sherpa N."/>
            <person name="Shi L."/>
            <person name="Shih D."/>
            <person name="Sparrow T."/>
            <person name="Spaulding J."/>
            <person name="Stalker J."/>
            <person name="Stange-Thomann N."/>
            <person name="Stavropoulos S."/>
            <person name="Stone C."/>
            <person name="Strader C."/>
            <person name="Tesfaye S."/>
            <person name="Thomson T."/>
            <person name="Thoulutsang Y."/>
            <person name="Thoulutsang D."/>
            <person name="Topham K."/>
            <person name="Topping I."/>
            <person name="Tsamla T."/>
            <person name="Vassiliev H."/>
            <person name="Vo A."/>
            <person name="Wangchuk T."/>
            <person name="Wangdi T."/>
            <person name="Weiand M."/>
            <person name="Wilkinson J."/>
            <person name="Wilson A."/>
            <person name="Yadav S."/>
            <person name="Young G."/>
            <person name="Yu Q."/>
            <person name="Zembek L."/>
            <person name="Zhong D."/>
            <person name="Zimmer A."/>
            <person name="Zwirko Z."/>
            <person name="Jaffe D.B."/>
            <person name="Alvarez P."/>
            <person name="Brockman W."/>
            <person name="Butler J."/>
            <person name="Chin C."/>
            <person name="Gnerre S."/>
            <person name="Grabherr M."/>
            <person name="Kleber M."/>
            <person name="Mauceli E."/>
            <person name="MacCallum I."/>
        </authorList>
    </citation>
    <scope>NUCLEOTIDE SEQUENCE [LARGE SCALE GENOMIC DNA]</scope>
    <source>
        <strain evidence="4">MSH-3 / Tucson 14011-0111.49</strain>
    </source>
</reference>
<protein>
    <submittedName>
        <fullName evidence="3">GL18963</fullName>
    </submittedName>
</protein>
<sequence>MPATVVKKPAAKKLPAVPESKLKFSKKQISKRAAESKRRLKRAAVIALRKKENLVRAEKYQNEYIKSDQREIKLRRLAKKRNQFYVPAEAKLAFVVRIRGGLIYPTLCPKIESYPISPRSGSQKDRSEPKSQRHPSTWPIDNNDFDYGNQGKGYAGY</sequence>
<dbReference type="InterPro" id="IPR039699">
    <property type="entry name" value="Ribosomal_uL30"/>
</dbReference>
<dbReference type="SMR" id="B4G7L4"/>
<proteinExistence type="predicted"/>
<evidence type="ECO:0000313" key="3">
    <source>
        <dbReference type="EMBL" id="EDW28414.1"/>
    </source>
</evidence>
<gene>
    <name evidence="3" type="primary">Dper\GL18963</name>
    <name evidence="3" type="ORF">Dper_GL18963</name>
</gene>
<dbReference type="GO" id="GO:0022625">
    <property type="term" value="C:cytosolic large ribosomal subunit"/>
    <property type="evidence" value="ECO:0007669"/>
    <property type="project" value="TreeGrafter"/>
</dbReference>
<evidence type="ECO:0000313" key="4">
    <source>
        <dbReference type="Proteomes" id="UP000008744"/>
    </source>
</evidence>
<feature type="region of interest" description="Disordered" evidence="1">
    <location>
        <begin position="115"/>
        <end position="157"/>
    </location>
</feature>